<sequence length="245" mass="28796">MYDQSFIQNSEYRKRFGDMEDITRKEADTLYKKIINEVASGLKQYGFRKSNSVTLERVNEYMIQILNFQRHTHLPTITINTAIRPLFINSTDDRILPLCKRLDKFDSKESSWYPIRRDTKTASGELLSIIINRVLPYFEHLDSPENIIHNREMLEAGEYTSPSSVILPCALKTGNMEVSILYLDKEIDRVNAQIAQGADPNEYRRYLDYFMYLKSLIVKGSFHEIYSLLKSYEKAFLEKKYKKKS</sequence>
<reference evidence="2" key="1">
    <citation type="submission" date="2015-07" db="EMBL/GenBank/DDBJ databases">
        <title>Near-Complete Genome Sequence of the Cellulolytic Bacterium Bacteroides (Pseudobacteroides) cellulosolvens ATCC 35603.</title>
        <authorList>
            <person name="Dassa B."/>
            <person name="Utturkar S.M."/>
            <person name="Klingeman D.M."/>
            <person name="Hurt R.A."/>
            <person name="Keller M."/>
            <person name="Xu J."/>
            <person name="Reddy Y.H.K."/>
            <person name="Borovok I."/>
            <person name="Grinberg I.R."/>
            <person name="Lamed R."/>
            <person name="Zhivin O."/>
            <person name="Bayer E.A."/>
            <person name="Brown S.D."/>
        </authorList>
    </citation>
    <scope>NUCLEOTIDE SEQUENCE [LARGE SCALE GENOMIC DNA]</scope>
    <source>
        <strain evidence="2">DSM 2933</strain>
    </source>
</reference>
<dbReference type="OrthoDB" id="1097772at2"/>
<evidence type="ECO:0000313" key="2">
    <source>
        <dbReference type="Proteomes" id="UP000036923"/>
    </source>
</evidence>
<dbReference type="Proteomes" id="UP000036923">
    <property type="component" value="Unassembled WGS sequence"/>
</dbReference>
<dbReference type="STRING" id="398512.Bccel_2196"/>
<dbReference type="RefSeq" id="WP_036945550.1">
    <property type="nucleotide sequence ID" value="NZ_JQKC01000057.1"/>
</dbReference>
<name>A0A0L6JMA5_9FIRM</name>
<accession>A0A0L6JMA5</accession>
<gene>
    <name evidence="1" type="ORF">Bccel_2196</name>
</gene>
<dbReference type="AlphaFoldDB" id="A0A0L6JMA5"/>
<proteinExistence type="predicted"/>
<comment type="caution">
    <text evidence="1">The sequence shown here is derived from an EMBL/GenBank/DDBJ whole genome shotgun (WGS) entry which is preliminary data.</text>
</comment>
<evidence type="ECO:0000313" key="1">
    <source>
        <dbReference type="EMBL" id="KNY26931.1"/>
    </source>
</evidence>
<protein>
    <submittedName>
        <fullName evidence="1">Uncharacterized protein</fullName>
    </submittedName>
</protein>
<keyword evidence="2" id="KW-1185">Reference proteome</keyword>
<organism evidence="1 2">
    <name type="scientific">Pseudobacteroides cellulosolvens ATCC 35603 = DSM 2933</name>
    <dbReference type="NCBI Taxonomy" id="398512"/>
    <lineage>
        <taxon>Bacteria</taxon>
        <taxon>Bacillati</taxon>
        <taxon>Bacillota</taxon>
        <taxon>Clostridia</taxon>
        <taxon>Eubacteriales</taxon>
        <taxon>Oscillospiraceae</taxon>
        <taxon>Pseudobacteroides</taxon>
    </lineage>
</organism>
<dbReference type="EMBL" id="LGTC01000001">
    <property type="protein sequence ID" value="KNY26931.1"/>
    <property type="molecule type" value="Genomic_DNA"/>
</dbReference>